<dbReference type="STRING" id="1499967.U27_03021"/>
<accession>A0A081BUQ4</accession>
<dbReference type="EMBL" id="DF820464">
    <property type="protein sequence ID" value="GAK56059.1"/>
    <property type="molecule type" value="Genomic_DNA"/>
</dbReference>
<dbReference type="eggNOG" id="COG0535">
    <property type="taxonomic scope" value="Bacteria"/>
</dbReference>
<dbReference type="SUPFAM" id="SSF102114">
    <property type="entry name" value="Radical SAM enzymes"/>
    <property type="match status" value="1"/>
</dbReference>
<dbReference type="PANTHER" id="PTHR11228">
    <property type="entry name" value="RADICAL SAM DOMAIN PROTEIN"/>
    <property type="match status" value="1"/>
</dbReference>
<evidence type="ECO:0000256" key="4">
    <source>
        <dbReference type="ARBA" id="ARBA00023014"/>
    </source>
</evidence>
<evidence type="ECO:0000313" key="7">
    <source>
        <dbReference type="Proteomes" id="UP000030661"/>
    </source>
</evidence>
<dbReference type="SFLD" id="SFLDS00029">
    <property type="entry name" value="Radical_SAM"/>
    <property type="match status" value="1"/>
</dbReference>
<dbReference type="InterPro" id="IPR013785">
    <property type="entry name" value="Aldolase_TIM"/>
</dbReference>
<dbReference type="InterPro" id="IPR058240">
    <property type="entry name" value="rSAM_sf"/>
</dbReference>
<name>A0A081BUQ4_VECG1</name>
<evidence type="ECO:0000256" key="2">
    <source>
        <dbReference type="ARBA" id="ARBA00022723"/>
    </source>
</evidence>
<evidence type="ECO:0000256" key="1">
    <source>
        <dbReference type="ARBA" id="ARBA00022691"/>
    </source>
</evidence>
<evidence type="ECO:0000256" key="3">
    <source>
        <dbReference type="ARBA" id="ARBA00023004"/>
    </source>
</evidence>
<dbReference type="InterPro" id="IPR007197">
    <property type="entry name" value="rSAM"/>
</dbReference>
<gene>
    <name evidence="6" type="ORF">U27_03021</name>
</gene>
<organism evidence="6">
    <name type="scientific">Vecturithrix granuli</name>
    <dbReference type="NCBI Taxonomy" id="1499967"/>
    <lineage>
        <taxon>Bacteria</taxon>
        <taxon>Candidatus Moduliflexota</taxon>
        <taxon>Candidatus Vecturitrichia</taxon>
        <taxon>Candidatus Vecturitrichales</taxon>
        <taxon>Candidatus Vecturitrichaceae</taxon>
        <taxon>Candidatus Vecturithrix</taxon>
    </lineage>
</organism>
<dbReference type="Pfam" id="PF04055">
    <property type="entry name" value="Radical_SAM"/>
    <property type="match status" value="1"/>
</dbReference>
<keyword evidence="3" id="KW-0408">Iron</keyword>
<dbReference type="Gene3D" id="3.20.20.70">
    <property type="entry name" value="Aldolase class I"/>
    <property type="match status" value="1"/>
</dbReference>
<feature type="domain" description="Radical SAM core" evidence="5">
    <location>
        <begin position="3"/>
        <end position="224"/>
    </location>
</feature>
<dbReference type="GO" id="GO:0046872">
    <property type="term" value="F:metal ion binding"/>
    <property type="evidence" value="ECO:0007669"/>
    <property type="project" value="UniProtKB-KW"/>
</dbReference>
<sequence length="340" mass="39367">MDPLIAFHLAVELTNRCNFSCIHCFRENNITENPDIPVEVYEKFLKESLSYKSPYITLTGGGEPTLHQDFEAILALTARYHYAYTLITNGWTFETVYPLLDRFRTNLHTVVLSLDGATEETHDAIRQQPGSYRKVIQACMICYYKQIPFQLTMTVHRLNFSEIDEFLVLASKLGATEVNLGPAQLTKKLVSKGLALSPQERKQLHAKNLSLEENPLLPVNIGFDYFIENPCVPCYTLRMSSLLLDYDGHVRFCCQLSGYEDHAETGGLDMIEDLRQSSVWECHRALVRKITTFQEEKIRRIEQQTFTENEHFPCYYCAKYFHKLDWLKDFPDSEWSGDDD</sequence>
<keyword evidence="7" id="KW-1185">Reference proteome</keyword>
<keyword evidence="4" id="KW-0411">Iron-sulfur</keyword>
<dbReference type="AlphaFoldDB" id="A0A081BUQ4"/>
<dbReference type="PROSITE" id="PS51918">
    <property type="entry name" value="RADICAL_SAM"/>
    <property type="match status" value="1"/>
</dbReference>
<dbReference type="InterPro" id="IPR050377">
    <property type="entry name" value="Radical_SAM_PqqE_MftC-like"/>
</dbReference>
<protein>
    <recommendedName>
        <fullName evidence="5">Radical SAM core domain-containing protein</fullName>
    </recommendedName>
</protein>
<dbReference type="GO" id="GO:0003824">
    <property type="term" value="F:catalytic activity"/>
    <property type="evidence" value="ECO:0007669"/>
    <property type="project" value="InterPro"/>
</dbReference>
<dbReference type="GO" id="GO:0051536">
    <property type="term" value="F:iron-sulfur cluster binding"/>
    <property type="evidence" value="ECO:0007669"/>
    <property type="project" value="UniProtKB-KW"/>
</dbReference>
<proteinExistence type="predicted"/>
<dbReference type="SFLD" id="SFLDG01067">
    <property type="entry name" value="SPASM/twitch_domain_containing"/>
    <property type="match status" value="1"/>
</dbReference>
<keyword evidence="2" id="KW-0479">Metal-binding</keyword>
<dbReference type="HOGENOM" id="CLU_815504_0_0_0"/>
<dbReference type="Proteomes" id="UP000030661">
    <property type="component" value="Unassembled WGS sequence"/>
</dbReference>
<evidence type="ECO:0000313" key="6">
    <source>
        <dbReference type="EMBL" id="GAK56059.1"/>
    </source>
</evidence>
<dbReference type="PANTHER" id="PTHR11228:SF7">
    <property type="entry name" value="PQQA PEPTIDE CYCLASE"/>
    <property type="match status" value="1"/>
</dbReference>
<dbReference type="CDD" id="cd01335">
    <property type="entry name" value="Radical_SAM"/>
    <property type="match status" value="1"/>
</dbReference>
<reference evidence="6" key="1">
    <citation type="journal article" date="2015" name="PeerJ">
        <title>First genomic representation of candidate bacterial phylum KSB3 points to enhanced environmental sensing as a trigger of wastewater bulking.</title>
        <authorList>
            <person name="Sekiguchi Y."/>
            <person name="Ohashi A."/>
            <person name="Parks D.H."/>
            <person name="Yamauchi T."/>
            <person name="Tyson G.W."/>
            <person name="Hugenholtz P."/>
        </authorList>
    </citation>
    <scope>NUCLEOTIDE SEQUENCE [LARGE SCALE GENOMIC DNA]</scope>
</reference>
<keyword evidence="1" id="KW-0949">S-adenosyl-L-methionine</keyword>
<evidence type="ECO:0000259" key="5">
    <source>
        <dbReference type="PROSITE" id="PS51918"/>
    </source>
</evidence>